<evidence type="ECO:0000313" key="1">
    <source>
        <dbReference type="EMBL" id="MFC0049052.1"/>
    </source>
</evidence>
<sequence>MLPYKKLLLRRNAFFRQQLSMQHQSASAVTENIEPQLQAAIESHSTTLHSPIDEASSYLATNALQQLSR</sequence>
<keyword evidence="2" id="KW-1185">Reference proteome</keyword>
<organism evidence="1 2">
    <name type="scientific">Rheinheimera tilapiae</name>
    <dbReference type="NCBI Taxonomy" id="875043"/>
    <lineage>
        <taxon>Bacteria</taxon>
        <taxon>Pseudomonadati</taxon>
        <taxon>Pseudomonadota</taxon>
        <taxon>Gammaproteobacteria</taxon>
        <taxon>Chromatiales</taxon>
        <taxon>Chromatiaceae</taxon>
        <taxon>Rheinheimera</taxon>
    </lineage>
</organism>
<gene>
    <name evidence="1" type="ORF">ACFFJP_12220</name>
</gene>
<comment type="caution">
    <text evidence="1">The sequence shown here is derived from an EMBL/GenBank/DDBJ whole genome shotgun (WGS) entry which is preliminary data.</text>
</comment>
<accession>A0ABV6BDT8</accession>
<dbReference type="EMBL" id="JBHLXP010000003">
    <property type="protein sequence ID" value="MFC0049052.1"/>
    <property type="molecule type" value="Genomic_DNA"/>
</dbReference>
<dbReference type="Proteomes" id="UP001589813">
    <property type="component" value="Unassembled WGS sequence"/>
</dbReference>
<name>A0ABV6BDT8_9GAMM</name>
<protein>
    <submittedName>
        <fullName evidence="1">Uncharacterized protein</fullName>
    </submittedName>
</protein>
<evidence type="ECO:0000313" key="2">
    <source>
        <dbReference type="Proteomes" id="UP001589813"/>
    </source>
</evidence>
<proteinExistence type="predicted"/>
<dbReference type="RefSeq" id="WP_377244207.1">
    <property type="nucleotide sequence ID" value="NZ_JBHLXP010000003.1"/>
</dbReference>
<reference evidence="1 2" key="1">
    <citation type="submission" date="2024-09" db="EMBL/GenBank/DDBJ databases">
        <authorList>
            <person name="Sun Q."/>
            <person name="Mori K."/>
        </authorList>
    </citation>
    <scope>NUCLEOTIDE SEQUENCE [LARGE SCALE GENOMIC DNA]</scope>
    <source>
        <strain evidence="1 2">KCTC 23315</strain>
    </source>
</reference>